<evidence type="ECO:0000256" key="1">
    <source>
        <dbReference type="SAM" id="MobiDB-lite"/>
    </source>
</evidence>
<dbReference type="Proteomes" id="UP000589085">
    <property type="component" value="Unassembled WGS sequence"/>
</dbReference>
<dbReference type="EMBL" id="JABEQJ010000019">
    <property type="protein sequence ID" value="MBB2161370.1"/>
    <property type="molecule type" value="Genomic_DNA"/>
</dbReference>
<dbReference type="AlphaFoldDB" id="A0A7W4NSM9"/>
<gene>
    <name evidence="2" type="ORF">HLH48_14520</name>
</gene>
<name>A0A7W4NSM9_9PROT</name>
<reference evidence="2 3" key="1">
    <citation type="submission" date="2020-04" db="EMBL/GenBank/DDBJ databases">
        <title>Description of novel Gluconacetobacter.</title>
        <authorList>
            <person name="Sombolestani A."/>
        </authorList>
    </citation>
    <scope>NUCLEOTIDE SEQUENCE [LARGE SCALE GENOMIC DNA]</scope>
    <source>
        <strain evidence="2 3">LMG 19747</strain>
    </source>
</reference>
<comment type="caution">
    <text evidence="2">The sequence shown here is derived from an EMBL/GenBank/DDBJ whole genome shotgun (WGS) entry which is preliminary data.</text>
</comment>
<feature type="compositionally biased region" description="Basic and acidic residues" evidence="1">
    <location>
        <begin position="49"/>
        <end position="73"/>
    </location>
</feature>
<feature type="region of interest" description="Disordered" evidence="1">
    <location>
        <begin position="26"/>
        <end position="73"/>
    </location>
</feature>
<sequence length="141" mass="15197">MDLGQREAVGIVGDADDAPGFAAQAGRERQGLQAGNVCRPDDAGIGTFHPRDGDVERHVGPGRAERRQGADKGRGIIHRSRDGAAVIGPAIGVDHREIDERSADICAKNHERIHTPDWPADGGILIFRSFFVNRQFIVPST</sequence>
<evidence type="ECO:0000313" key="3">
    <source>
        <dbReference type="Proteomes" id="UP000589085"/>
    </source>
</evidence>
<protein>
    <submittedName>
        <fullName evidence="2">Uncharacterized protein</fullName>
    </submittedName>
</protein>
<organism evidence="2 3">
    <name type="scientific">Gluconacetobacter sacchari</name>
    <dbReference type="NCBI Taxonomy" id="92759"/>
    <lineage>
        <taxon>Bacteria</taxon>
        <taxon>Pseudomonadati</taxon>
        <taxon>Pseudomonadota</taxon>
        <taxon>Alphaproteobacteria</taxon>
        <taxon>Acetobacterales</taxon>
        <taxon>Acetobacteraceae</taxon>
        <taxon>Gluconacetobacter</taxon>
    </lineage>
</organism>
<accession>A0A7W4NSM9</accession>
<evidence type="ECO:0000313" key="2">
    <source>
        <dbReference type="EMBL" id="MBB2161370.1"/>
    </source>
</evidence>
<proteinExistence type="predicted"/>